<name>A0A0C9UTV3_SPHS4</name>
<dbReference type="EMBL" id="KN837301">
    <property type="protein sequence ID" value="KIJ28620.1"/>
    <property type="molecule type" value="Genomic_DNA"/>
</dbReference>
<dbReference type="InterPro" id="IPR003439">
    <property type="entry name" value="ABC_transporter-like_ATP-bd"/>
</dbReference>
<dbReference type="AlphaFoldDB" id="A0A0C9UTV3"/>
<dbReference type="GO" id="GO:0005524">
    <property type="term" value="F:ATP binding"/>
    <property type="evidence" value="ECO:0007669"/>
    <property type="project" value="UniProtKB-KW"/>
</dbReference>
<dbReference type="Pfam" id="PF00005">
    <property type="entry name" value="ABC_tran"/>
    <property type="match status" value="1"/>
</dbReference>
<protein>
    <recommendedName>
        <fullName evidence="3">ABC transporter domain-containing protein</fullName>
    </recommendedName>
</protein>
<dbReference type="InterPro" id="IPR050173">
    <property type="entry name" value="ABC_transporter_C-like"/>
</dbReference>
<dbReference type="PANTHER" id="PTHR24223">
    <property type="entry name" value="ATP-BINDING CASSETTE SUB-FAMILY C"/>
    <property type="match status" value="1"/>
</dbReference>
<evidence type="ECO:0000256" key="2">
    <source>
        <dbReference type="ARBA" id="ARBA00022840"/>
    </source>
</evidence>
<reference evidence="4 5" key="1">
    <citation type="submission" date="2014-06" db="EMBL/GenBank/DDBJ databases">
        <title>Evolutionary Origins and Diversification of the Mycorrhizal Mutualists.</title>
        <authorList>
            <consortium name="DOE Joint Genome Institute"/>
            <consortium name="Mycorrhizal Genomics Consortium"/>
            <person name="Kohler A."/>
            <person name="Kuo A."/>
            <person name="Nagy L.G."/>
            <person name="Floudas D."/>
            <person name="Copeland A."/>
            <person name="Barry K.W."/>
            <person name="Cichocki N."/>
            <person name="Veneault-Fourrey C."/>
            <person name="LaButti K."/>
            <person name="Lindquist E.A."/>
            <person name="Lipzen A."/>
            <person name="Lundell T."/>
            <person name="Morin E."/>
            <person name="Murat C."/>
            <person name="Riley R."/>
            <person name="Ohm R."/>
            <person name="Sun H."/>
            <person name="Tunlid A."/>
            <person name="Henrissat B."/>
            <person name="Grigoriev I.V."/>
            <person name="Hibbett D.S."/>
            <person name="Martin F."/>
        </authorList>
    </citation>
    <scope>NUCLEOTIDE SEQUENCE [LARGE SCALE GENOMIC DNA]</scope>
    <source>
        <strain evidence="4 5">SS14</strain>
    </source>
</reference>
<gene>
    <name evidence="4" type="ORF">M422DRAFT_189487</name>
</gene>
<evidence type="ECO:0000256" key="1">
    <source>
        <dbReference type="ARBA" id="ARBA00022741"/>
    </source>
</evidence>
<evidence type="ECO:0000313" key="4">
    <source>
        <dbReference type="EMBL" id="KIJ28620.1"/>
    </source>
</evidence>
<dbReference type="GO" id="GO:0016020">
    <property type="term" value="C:membrane"/>
    <property type="evidence" value="ECO:0007669"/>
    <property type="project" value="TreeGrafter"/>
</dbReference>
<dbReference type="HOGENOM" id="CLU_000604_61_8_1"/>
<proteinExistence type="predicted"/>
<evidence type="ECO:0000313" key="5">
    <source>
        <dbReference type="Proteomes" id="UP000054279"/>
    </source>
</evidence>
<dbReference type="InterPro" id="IPR027417">
    <property type="entry name" value="P-loop_NTPase"/>
</dbReference>
<feature type="domain" description="ABC transporter" evidence="3">
    <location>
        <begin position="9"/>
        <end position="47"/>
    </location>
</feature>
<dbReference type="FunFam" id="3.40.50.300:FF:003492">
    <property type="entry name" value="AGAP012735-PA"/>
    <property type="match status" value="1"/>
</dbReference>
<organism evidence="4 5">
    <name type="scientific">Sphaerobolus stellatus (strain SS14)</name>
    <dbReference type="NCBI Taxonomy" id="990650"/>
    <lineage>
        <taxon>Eukaryota</taxon>
        <taxon>Fungi</taxon>
        <taxon>Dikarya</taxon>
        <taxon>Basidiomycota</taxon>
        <taxon>Agaricomycotina</taxon>
        <taxon>Agaricomycetes</taxon>
        <taxon>Phallomycetidae</taxon>
        <taxon>Geastrales</taxon>
        <taxon>Sphaerobolaceae</taxon>
        <taxon>Sphaerobolus</taxon>
    </lineage>
</organism>
<accession>A0A0C9UTV3</accession>
<evidence type="ECO:0000259" key="3">
    <source>
        <dbReference type="Pfam" id="PF00005"/>
    </source>
</evidence>
<dbReference type="OrthoDB" id="6500128at2759"/>
<keyword evidence="1" id="KW-0547">Nucleotide-binding</keyword>
<dbReference type="GO" id="GO:0042626">
    <property type="term" value="F:ATPase-coupled transmembrane transporter activity"/>
    <property type="evidence" value="ECO:0007669"/>
    <property type="project" value="TreeGrafter"/>
</dbReference>
<sequence>DKQPVITLDTQVATGGSNFSQGQRQLLTMARALLRQSAIIILDEATSSIDYETDAKIQKTIREEFKNSLLLTIAHRLRTVADYDRLIVLDNGKIAEFDTPYNLIHKEGSLFRDMCRHSGNYAELEQIANKKAGENFGYL</sequence>
<dbReference type="PANTHER" id="PTHR24223:SF415">
    <property type="entry name" value="FI20190P1"/>
    <property type="match status" value="1"/>
</dbReference>
<keyword evidence="5" id="KW-1185">Reference proteome</keyword>
<dbReference type="GO" id="GO:0016887">
    <property type="term" value="F:ATP hydrolysis activity"/>
    <property type="evidence" value="ECO:0007669"/>
    <property type="project" value="InterPro"/>
</dbReference>
<dbReference type="Gene3D" id="3.40.50.300">
    <property type="entry name" value="P-loop containing nucleotide triphosphate hydrolases"/>
    <property type="match status" value="1"/>
</dbReference>
<dbReference type="SUPFAM" id="SSF52540">
    <property type="entry name" value="P-loop containing nucleoside triphosphate hydrolases"/>
    <property type="match status" value="1"/>
</dbReference>
<dbReference type="Proteomes" id="UP000054279">
    <property type="component" value="Unassembled WGS sequence"/>
</dbReference>
<feature type="non-terminal residue" evidence="4">
    <location>
        <position position="1"/>
    </location>
</feature>
<keyword evidence="2" id="KW-0067">ATP-binding</keyword>